<sequence>MNKIRALIIDDEELAREVIRTYLEKDETITLIGECANGFDGFKEINDQKPDLVFLDVMMPKLTGFEMLELLDEPPVVIFSTAHDEFAIRAFEQNAIDYLLKPYSYDRFADALTRAKSKLAMEVPSGKGLSEVVVQNKDHSGILSRVAVRTGSKIQIIPVGKIRYLEAMDDYVKLHTEQGVFLKQDTMKYYDEHLPAEDFIRIHRSYIVRIKEIARLELMGKDSHVVFLHDNTQLSVSRSGYALLKEALGF</sequence>
<dbReference type="Proteomes" id="UP001610063">
    <property type="component" value="Unassembled WGS sequence"/>
</dbReference>
<proteinExistence type="predicted"/>
<feature type="modified residue" description="4-aspartylphosphate" evidence="1">
    <location>
        <position position="56"/>
    </location>
</feature>
<dbReference type="InterPro" id="IPR007492">
    <property type="entry name" value="LytTR_DNA-bd_dom"/>
</dbReference>
<gene>
    <name evidence="4" type="ORF">ACHKAR_03905</name>
</gene>
<dbReference type="PROSITE" id="PS50110">
    <property type="entry name" value="RESPONSE_REGULATORY"/>
    <property type="match status" value="1"/>
</dbReference>
<name>A0ABW7N542_9BACT</name>
<evidence type="ECO:0000259" key="3">
    <source>
        <dbReference type="PROSITE" id="PS50930"/>
    </source>
</evidence>
<evidence type="ECO:0000313" key="4">
    <source>
        <dbReference type="EMBL" id="MFH6982566.1"/>
    </source>
</evidence>
<evidence type="ECO:0000256" key="1">
    <source>
        <dbReference type="PROSITE-ProRule" id="PRU00169"/>
    </source>
</evidence>
<feature type="domain" description="HTH LytTR-type" evidence="3">
    <location>
        <begin position="146"/>
        <end position="250"/>
    </location>
</feature>
<dbReference type="RefSeq" id="WP_395416254.1">
    <property type="nucleotide sequence ID" value="NZ_JBIPKE010000012.1"/>
</dbReference>
<keyword evidence="5" id="KW-1185">Reference proteome</keyword>
<dbReference type="InterPro" id="IPR046947">
    <property type="entry name" value="LytR-like"/>
</dbReference>
<reference evidence="4 5" key="1">
    <citation type="journal article" date="2013" name="Int. J. Syst. Evol. Microbiol.">
        <title>Marinoscillum luteum sp. nov., isolated from marine sediment.</title>
        <authorList>
            <person name="Cha I.T."/>
            <person name="Park S.J."/>
            <person name="Kim S.J."/>
            <person name="Kim J.G."/>
            <person name="Jung M.Y."/>
            <person name="Shin K.S."/>
            <person name="Kwon K.K."/>
            <person name="Yang S.H."/>
            <person name="Seo Y.S."/>
            <person name="Rhee S.K."/>
        </authorList>
    </citation>
    <scope>NUCLEOTIDE SEQUENCE [LARGE SCALE GENOMIC DNA]</scope>
    <source>
        <strain evidence="4 5">KCTC 23939</strain>
    </source>
</reference>
<accession>A0ABW7N542</accession>
<dbReference type="Gene3D" id="2.40.50.1020">
    <property type="entry name" value="LytTr DNA-binding domain"/>
    <property type="match status" value="1"/>
</dbReference>
<dbReference type="PROSITE" id="PS50930">
    <property type="entry name" value="HTH_LYTTR"/>
    <property type="match status" value="1"/>
</dbReference>
<dbReference type="PANTHER" id="PTHR37299">
    <property type="entry name" value="TRANSCRIPTIONAL REGULATOR-RELATED"/>
    <property type="match status" value="1"/>
</dbReference>
<dbReference type="Gene3D" id="3.40.50.2300">
    <property type="match status" value="1"/>
</dbReference>
<feature type="domain" description="Response regulatory" evidence="2">
    <location>
        <begin position="5"/>
        <end position="116"/>
    </location>
</feature>
<dbReference type="Pfam" id="PF04397">
    <property type="entry name" value="LytTR"/>
    <property type="match status" value="1"/>
</dbReference>
<dbReference type="InterPro" id="IPR001789">
    <property type="entry name" value="Sig_transdc_resp-reg_receiver"/>
</dbReference>
<dbReference type="SMART" id="SM00448">
    <property type="entry name" value="REC"/>
    <property type="match status" value="1"/>
</dbReference>
<dbReference type="Pfam" id="PF00072">
    <property type="entry name" value="Response_reg"/>
    <property type="match status" value="1"/>
</dbReference>
<organism evidence="4 5">
    <name type="scientific">Marinoscillum luteum</name>
    <dbReference type="NCBI Taxonomy" id="861051"/>
    <lineage>
        <taxon>Bacteria</taxon>
        <taxon>Pseudomonadati</taxon>
        <taxon>Bacteroidota</taxon>
        <taxon>Cytophagia</taxon>
        <taxon>Cytophagales</taxon>
        <taxon>Reichenbachiellaceae</taxon>
        <taxon>Marinoscillum</taxon>
    </lineage>
</organism>
<evidence type="ECO:0000313" key="5">
    <source>
        <dbReference type="Proteomes" id="UP001610063"/>
    </source>
</evidence>
<evidence type="ECO:0000259" key="2">
    <source>
        <dbReference type="PROSITE" id="PS50110"/>
    </source>
</evidence>
<dbReference type="PANTHER" id="PTHR37299:SF1">
    <property type="entry name" value="STAGE 0 SPORULATION PROTEIN A HOMOLOG"/>
    <property type="match status" value="1"/>
</dbReference>
<comment type="caution">
    <text evidence="4">The sequence shown here is derived from an EMBL/GenBank/DDBJ whole genome shotgun (WGS) entry which is preliminary data.</text>
</comment>
<dbReference type="EMBL" id="JBIPKE010000012">
    <property type="protein sequence ID" value="MFH6982566.1"/>
    <property type="molecule type" value="Genomic_DNA"/>
</dbReference>
<protein>
    <submittedName>
        <fullName evidence="4">LytR/AlgR family response regulator transcription factor</fullName>
    </submittedName>
</protein>
<dbReference type="InterPro" id="IPR011006">
    <property type="entry name" value="CheY-like_superfamily"/>
</dbReference>
<dbReference type="SUPFAM" id="SSF52172">
    <property type="entry name" value="CheY-like"/>
    <property type="match status" value="1"/>
</dbReference>
<dbReference type="SMART" id="SM00850">
    <property type="entry name" value="LytTR"/>
    <property type="match status" value="1"/>
</dbReference>
<keyword evidence="1" id="KW-0597">Phosphoprotein</keyword>